<comment type="caution">
    <text evidence="1">The sequence shown here is derived from an EMBL/GenBank/DDBJ whole genome shotgun (WGS) entry which is preliminary data.</text>
</comment>
<organism evidence="1 2">
    <name type="scientific">Nanchangia anserum</name>
    <dbReference type="NCBI Taxonomy" id="2692125"/>
    <lineage>
        <taxon>Bacteria</taxon>
        <taxon>Bacillati</taxon>
        <taxon>Actinomycetota</taxon>
        <taxon>Actinomycetes</taxon>
        <taxon>Actinomycetales</taxon>
        <taxon>Actinomycetaceae</taxon>
        <taxon>Nanchangia</taxon>
    </lineage>
</organism>
<evidence type="ECO:0000313" key="2">
    <source>
        <dbReference type="Proteomes" id="UP000627538"/>
    </source>
</evidence>
<protein>
    <submittedName>
        <fullName evidence="1">Uncharacterized protein</fullName>
    </submittedName>
</protein>
<dbReference type="EMBL" id="JACRUO010000002">
    <property type="protein sequence ID" value="MBD3689904.1"/>
    <property type="molecule type" value="Genomic_DNA"/>
</dbReference>
<dbReference type="Proteomes" id="UP000627538">
    <property type="component" value="Unassembled WGS sequence"/>
</dbReference>
<name>A0A8I0KWD9_9ACTO</name>
<gene>
    <name evidence="1" type="ORF">H8R10_06660</name>
</gene>
<dbReference type="RefSeq" id="WP_191072020.1">
    <property type="nucleotide sequence ID" value="NZ_CP060506.1"/>
</dbReference>
<reference evidence="1 2" key="1">
    <citation type="submission" date="2020-08" db="EMBL/GenBank/DDBJ databases">
        <title>Winkia gen. nov., sp. nov., isolated from faeces of the Anser albifrons in China.</title>
        <authorList>
            <person name="Liu Q."/>
        </authorList>
    </citation>
    <scope>NUCLEOTIDE SEQUENCE [LARGE SCALE GENOMIC DNA]</scope>
    <source>
        <strain evidence="1 2">C62</strain>
    </source>
</reference>
<proteinExistence type="predicted"/>
<accession>A0A8I0KWD9</accession>
<sequence>MASLRTALSSSPRPLAIDEDDIDSIVALITSVRRAAGNQVDIGPTCLTPALADWLGISRQGISKGVRERRILGVQIGRTWHYPMWQLGANQIAPAATQVFKSLLPPDPSPAQRASLAAWAWRQSEDDSPLRGASPATWIREGGETASVLDYARHTWHCR</sequence>
<evidence type="ECO:0000313" key="1">
    <source>
        <dbReference type="EMBL" id="MBD3689904.1"/>
    </source>
</evidence>
<dbReference type="AlphaFoldDB" id="A0A8I0KWD9"/>
<keyword evidence="2" id="KW-1185">Reference proteome</keyword>